<proteinExistence type="predicted"/>
<evidence type="ECO:0000313" key="4">
    <source>
        <dbReference type="Proteomes" id="UP000481583"/>
    </source>
</evidence>
<dbReference type="InterPro" id="IPR031493">
    <property type="entry name" value="Zinc_ribbon_15"/>
</dbReference>
<name>A0A6G4TR98_9ACTN</name>
<feature type="compositionally biased region" description="Low complexity" evidence="1">
    <location>
        <begin position="71"/>
        <end position="102"/>
    </location>
</feature>
<reference evidence="3 4" key="1">
    <citation type="submission" date="2020-02" db="EMBL/GenBank/DDBJ databases">
        <title>Whole-genome analyses of novel actinobacteria.</title>
        <authorList>
            <person name="Sahin N."/>
        </authorList>
    </citation>
    <scope>NUCLEOTIDE SEQUENCE [LARGE SCALE GENOMIC DNA]</scope>
    <source>
        <strain evidence="3 4">A7024</strain>
    </source>
</reference>
<dbReference type="AlphaFoldDB" id="A0A6G4TR98"/>
<dbReference type="PANTHER" id="PTHR28139">
    <property type="entry name" value="UPF0768 PROTEIN YBL029C-A"/>
    <property type="match status" value="1"/>
</dbReference>
<sequence length="110" mass="12027">MLIFGTRTSVAQLAMINFLCGMCGNPAAHSLLKRVTKFTLFFIPLVPISTKHFTQCTFCGASSQITKEQAEQYQLQGAQQPAPQQSTGNPFAQHPAPQQQQPGDRNPYGS</sequence>
<dbReference type="Pfam" id="PF17032">
    <property type="entry name" value="Zn_ribbon_15"/>
    <property type="match status" value="1"/>
</dbReference>
<dbReference type="Proteomes" id="UP000481583">
    <property type="component" value="Unassembled WGS sequence"/>
</dbReference>
<dbReference type="EMBL" id="JAAKZV010000002">
    <property type="protein sequence ID" value="NGN62515.1"/>
    <property type="molecule type" value="Genomic_DNA"/>
</dbReference>
<protein>
    <submittedName>
        <fullName evidence="3">Zinc-ribbon domain-containing protein</fullName>
    </submittedName>
</protein>
<comment type="caution">
    <text evidence="3">The sequence shown here is derived from an EMBL/GenBank/DDBJ whole genome shotgun (WGS) entry which is preliminary data.</text>
</comment>
<evidence type="ECO:0000313" key="3">
    <source>
        <dbReference type="EMBL" id="NGN62515.1"/>
    </source>
</evidence>
<dbReference type="RefSeq" id="WP_165229981.1">
    <property type="nucleotide sequence ID" value="NZ_JAAKZV010000002.1"/>
</dbReference>
<accession>A0A6G4TR98</accession>
<keyword evidence="4" id="KW-1185">Reference proteome</keyword>
<evidence type="ECO:0000256" key="1">
    <source>
        <dbReference type="SAM" id="MobiDB-lite"/>
    </source>
</evidence>
<feature type="region of interest" description="Disordered" evidence="1">
    <location>
        <begin position="70"/>
        <end position="110"/>
    </location>
</feature>
<organism evidence="3 4">
    <name type="scientific">Streptomyces coryli</name>
    <dbReference type="NCBI Taxonomy" id="1128680"/>
    <lineage>
        <taxon>Bacteria</taxon>
        <taxon>Bacillati</taxon>
        <taxon>Actinomycetota</taxon>
        <taxon>Actinomycetes</taxon>
        <taxon>Kitasatosporales</taxon>
        <taxon>Streptomycetaceae</taxon>
        <taxon>Streptomyces</taxon>
    </lineage>
</organism>
<feature type="domain" description="Zinc-ribbon 15" evidence="2">
    <location>
        <begin position="19"/>
        <end position="67"/>
    </location>
</feature>
<evidence type="ECO:0000259" key="2">
    <source>
        <dbReference type="Pfam" id="PF17032"/>
    </source>
</evidence>
<dbReference type="PANTHER" id="PTHR28139:SF1">
    <property type="entry name" value="UPF0768 PROTEIN YBL029C-A"/>
    <property type="match status" value="1"/>
</dbReference>
<gene>
    <name evidence="3" type="ORF">G5C51_01125</name>
</gene>